<reference evidence="6" key="2">
    <citation type="submission" date="2025-09" db="UniProtKB">
        <authorList>
            <consortium name="Ensembl"/>
        </authorList>
    </citation>
    <scope>IDENTIFICATION</scope>
</reference>
<dbReference type="Ensembl" id="ENSCABT00000031237.1">
    <property type="protein sequence ID" value="ENSCABP00000028500.1"/>
    <property type="gene ID" value="ENSCABG00000020949.1"/>
</dbReference>
<protein>
    <recommendedName>
        <fullName evidence="4">Tektin</fullName>
    </recommendedName>
</protein>
<accession>A0A8C0J8C8</accession>
<evidence type="ECO:0000256" key="4">
    <source>
        <dbReference type="RuleBase" id="RU367040"/>
    </source>
</evidence>
<feature type="region of interest" description="Disordered" evidence="5">
    <location>
        <begin position="57"/>
        <end position="78"/>
    </location>
</feature>
<proteinExistence type="inferred from homology"/>
<evidence type="ECO:0000256" key="1">
    <source>
        <dbReference type="ARBA" id="ARBA00007209"/>
    </source>
</evidence>
<dbReference type="GO" id="GO:0005634">
    <property type="term" value="C:nucleus"/>
    <property type="evidence" value="ECO:0007669"/>
    <property type="project" value="TreeGrafter"/>
</dbReference>
<dbReference type="Proteomes" id="UP000694404">
    <property type="component" value="Unplaced"/>
</dbReference>
<evidence type="ECO:0000256" key="3">
    <source>
        <dbReference type="ARBA" id="ARBA00023054"/>
    </source>
</evidence>
<dbReference type="PANTHER" id="PTHR19960">
    <property type="entry name" value="TEKTIN"/>
    <property type="match status" value="1"/>
</dbReference>
<dbReference type="GO" id="GO:0005930">
    <property type="term" value="C:axoneme"/>
    <property type="evidence" value="ECO:0007669"/>
    <property type="project" value="UniProtKB-SubCell"/>
</dbReference>
<keyword evidence="4" id="KW-0966">Cell projection</keyword>
<sequence length="102" mass="11385">CQRLLRPLPYLTEEWHQHNYAQYHQAFADRDGSERCRHESQSLAAYAAALAQRTQEDSTAKLGQRLQDTPGSTSWSYSEGFGSNCLGMTKGDPRSLPATSPP</sequence>
<dbReference type="InterPro" id="IPR000435">
    <property type="entry name" value="Tektins"/>
</dbReference>
<keyword evidence="3" id="KW-0175">Coiled coil</keyword>
<dbReference type="PANTHER" id="PTHR19960:SF12">
    <property type="entry name" value="TEKTIN-4"/>
    <property type="match status" value="1"/>
</dbReference>
<keyword evidence="2" id="KW-0963">Cytoplasm</keyword>
<dbReference type="GO" id="GO:0060271">
    <property type="term" value="P:cilium assembly"/>
    <property type="evidence" value="ECO:0007669"/>
    <property type="project" value="UniProtKB-UniRule"/>
</dbReference>
<reference evidence="6" key="1">
    <citation type="submission" date="2025-08" db="UniProtKB">
        <authorList>
            <consortium name="Ensembl"/>
        </authorList>
    </citation>
    <scope>IDENTIFICATION</scope>
</reference>
<evidence type="ECO:0000256" key="5">
    <source>
        <dbReference type="SAM" id="MobiDB-lite"/>
    </source>
</evidence>
<evidence type="ECO:0000313" key="7">
    <source>
        <dbReference type="Proteomes" id="UP000694404"/>
    </source>
</evidence>
<keyword evidence="7" id="KW-1185">Reference proteome</keyword>
<evidence type="ECO:0000256" key="2">
    <source>
        <dbReference type="ARBA" id="ARBA00022490"/>
    </source>
</evidence>
<keyword evidence="4" id="KW-0282">Flagellum</keyword>
<name>A0A8C0J8C8_CHEAB</name>
<dbReference type="GO" id="GO:0015630">
    <property type="term" value="C:microtubule cytoskeleton"/>
    <property type="evidence" value="ECO:0007669"/>
    <property type="project" value="UniProtKB-UniRule"/>
</dbReference>
<keyword evidence="4" id="KW-0969">Cilium</keyword>
<organism evidence="6 7">
    <name type="scientific">Chelonoidis abingdonii</name>
    <name type="common">Abingdon island giant tortoise</name>
    <name type="synonym">Testudo abingdonii</name>
    <dbReference type="NCBI Taxonomy" id="106734"/>
    <lineage>
        <taxon>Eukaryota</taxon>
        <taxon>Metazoa</taxon>
        <taxon>Chordata</taxon>
        <taxon>Craniata</taxon>
        <taxon>Vertebrata</taxon>
        <taxon>Euteleostomi</taxon>
        <taxon>Archelosauria</taxon>
        <taxon>Testudinata</taxon>
        <taxon>Testudines</taxon>
        <taxon>Cryptodira</taxon>
        <taxon>Durocryptodira</taxon>
        <taxon>Testudinoidea</taxon>
        <taxon>Testudinidae</taxon>
        <taxon>Chelonoidis</taxon>
    </lineage>
</organism>
<dbReference type="AlphaFoldDB" id="A0A8C0J8C8"/>
<comment type="subcellular location">
    <subcellularLocation>
        <location evidence="4">Cytoplasm</location>
        <location evidence="4">Cytoskeleton</location>
        <location evidence="4">Cilium axoneme</location>
    </subcellularLocation>
</comment>
<dbReference type="GO" id="GO:0060294">
    <property type="term" value="P:cilium movement involved in cell motility"/>
    <property type="evidence" value="ECO:0007669"/>
    <property type="project" value="UniProtKB-UniRule"/>
</dbReference>
<feature type="compositionally biased region" description="Polar residues" evidence="5">
    <location>
        <begin position="66"/>
        <end position="77"/>
    </location>
</feature>
<dbReference type="InterPro" id="IPR048256">
    <property type="entry name" value="Tektin-like"/>
</dbReference>
<comment type="similarity">
    <text evidence="1 4">Belongs to the tektin family.</text>
</comment>
<dbReference type="GO" id="GO:0036126">
    <property type="term" value="C:sperm flagellum"/>
    <property type="evidence" value="ECO:0007669"/>
    <property type="project" value="TreeGrafter"/>
</dbReference>
<dbReference type="Pfam" id="PF03148">
    <property type="entry name" value="Tektin"/>
    <property type="match status" value="1"/>
</dbReference>
<evidence type="ECO:0000313" key="6">
    <source>
        <dbReference type="Ensembl" id="ENSCABP00000028500.1"/>
    </source>
</evidence>